<dbReference type="Pfam" id="PF00400">
    <property type="entry name" value="WD40"/>
    <property type="match status" value="6"/>
</dbReference>
<feature type="repeat" description="WD" evidence="3">
    <location>
        <begin position="287"/>
        <end position="328"/>
    </location>
</feature>
<accession>A0A9P6K2V6</accession>
<dbReference type="PROSITE" id="PS50082">
    <property type="entry name" value="WD_REPEATS_2"/>
    <property type="match status" value="5"/>
</dbReference>
<dbReference type="SUPFAM" id="SSF50998">
    <property type="entry name" value="Quinoprotein alcohol dehydrogenase-like"/>
    <property type="match status" value="1"/>
</dbReference>
<dbReference type="InterPro" id="IPR020472">
    <property type="entry name" value="WD40_PAC1"/>
</dbReference>
<sequence length="575" mass="62053">MEDVQFGELPHLEEYDAVKSCSYSPNLLLFAVGSDSGGITLYNASTWAGVKALRGHSGEVNNLVFSPDSQRLASVGDDAVRVWDCENGEALLVLEGHIGKVSSVTFSPHGKYLASVGDDKTVRLWSLETGEILFISEGYGEAVGSVEFTADGLQLVSGCEDGTNQFRDVQTGEPGMLWASDHGEVKCLAVSPDGLRIATGHRGGHSGRVVVVAYSPDGETVISGSDDGSVRRWRSLWGSEDGRVLELSSGEVKMMALSQDRTQVATANAEPTICLWDLQTGAPGPILEGHSNDVLALAYSPCGRWIASSDRDNSIRLWNLHNVEQGHVLVKTDAGSRPISHFAFASTGHQLAISDLSGAVRVYDTQTRTLLKTITLEGVEASILTYSPTDQQLAVGTASRDSIHLWDLKSDESIVQLGLNDAVSDGVKCIAFSPCGNWIASGYAGDKTVRLWHRRHLQSGNAAGRGEVGSWRSVPMQNRLFDTVTSIAWNPVNSLEIVTCSQDRSVRVWRILDHGDGKDFTVRMLWGTNLGQLHVSGSVFGNVVGLEPVYERLLVQGGGVNESWSMKEEVPVSEE</sequence>
<feature type="repeat" description="WD" evidence="3">
    <location>
        <begin position="482"/>
        <end position="511"/>
    </location>
</feature>
<feature type="repeat" description="WD" evidence="3">
    <location>
        <begin position="94"/>
        <end position="135"/>
    </location>
</feature>
<dbReference type="PRINTS" id="PR00320">
    <property type="entry name" value="GPROTEINBRPT"/>
</dbReference>
<dbReference type="InterPro" id="IPR019775">
    <property type="entry name" value="WD40_repeat_CS"/>
</dbReference>
<keyword evidence="5" id="KW-1185">Reference proteome</keyword>
<dbReference type="InterPro" id="IPR001680">
    <property type="entry name" value="WD40_rpt"/>
</dbReference>
<gene>
    <name evidence="4" type="primary">TEP1</name>
    <name evidence="4" type="ORF">EC957_000499</name>
</gene>
<organism evidence="4 5">
    <name type="scientific">Mortierella hygrophila</name>
    <dbReference type="NCBI Taxonomy" id="979708"/>
    <lineage>
        <taxon>Eukaryota</taxon>
        <taxon>Fungi</taxon>
        <taxon>Fungi incertae sedis</taxon>
        <taxon>Mucoromycota</taxon>
        <taxon>Mortierellomycotina</taxon>
        <taxon>Mortierellomycetes</taxon>
        <taxon>Mortierellales</taxon>
        <taxon>Mortierellaceae</taxon>
        <taxon>Mortierella</taxon>
    </lineage>
</organism>
<dbReference type="InterPro" id="IPR011044">
    <property type="entry name" value="Quino_amine_DH_bsu"/>
</dbReference>
<evidence type="ECO:0000256" key="3">
    <source>
        <dbReference type="PROSITE-ProRule" id="PRU00221"/>
    </source>
</evidence>
<dbReference type="SMART" id="SM00320">
    <property type="entry name" value="WD40"/>
    <property type="match status" value="11"/>
</dbReference>
<keyword evidence="1 3" id="KW-0853">WD repeat</keyword>
<evidence type="ECO:0000313" key="4">
    <source>
        <dbReference type="EMBL" id="KAF9543720.1"/>
    </source>
</evidence>
<evidence type="ECO:0000256" key="1">
    <source>
        <dbReference type="ARBA" id="ARBA00022574"/>
    </source>
</evidence>
<dbReference type="Proteomes" id="UP000723463">
    <property type="component" value="Unassembled WGS sequence"/>
</dbReference>
<dbReference type="PROSITE" id="PS50294">
    <property type="entry name" value="WD_REPEATS_REGION"/>
    <property type="match status" value="4"/>
</dbReference>
<reference evidence="4" key="1">
    <citation type="journal article" date="2020" name="Fungal Divers.">
        <title>Resolving the Mortierellaceae phylogeny through synthesis of multi-gene phylogenetics and phylogenomics.</title>
        <authorList>
            <person name="Vandepol N."/>
            <person name="Liber J."/>
            <person name="Desiro A."/>
            <person name="Na H."/>
            <person name="Kennedy M."/>
            <person name="Barry K."/>
            <person name="Grigoriev I.V."/>
            <person name="Miller A.N."/>
            <person name="O'Donnell K."/>
            <person name="Stajich J.E."/>
            <person name="Bonito G."/>
        </authorList>
    </citation>
    <scope>NUCLEOTIDE SEQUENCE</scope>
    <source>
        <strain evidence="4">NRRL 2591</strain>
    </source>
</reference>
<dbReference type="CDD" id="cd00200">
    <property type="entry name" value="WD40"/>
    <property type="match status" value="1"/>
</dbReference>
<dbReference type="PANTHER" id="PTHR19879">
    <property type="entry name" value="TRANSCRIPTION INITIATION FACTOR TFIID"/>
    <property type="match status" value="1"/>
</dbReference>
<feature type="repeat" description="WD" evidence="3">
    <location>
        <begin position="53"/>
        <end position="93"/>
    </location>
</feature>
<evidence type="ECO:0000256" key="2">
    <source>
        <dbReference type="ARBA" id="ARBA00022737"/>
    </source>
</evidence>
<dbReference type="AlphaFoldDB" id="A0A9P6K2V6"/>
<keyword evidence="2" id="KW-0677">Repeat</keyword>
<name>A0A9P6K2V6_9FUNG</name>
<dbReference type="SUPFAM" id="SSF50969">
    <property type="entry name" value="YVTN repeat-like/Quinoprotein amine dehydrogenase"/>
    <property type="match status" value="1"/>
</dbReference>
<dbReference type="InterPro" id="IPR015943">
    <property type="entry name" value="WD40/YVTN_repeat-like_dom_sf"/>
</dbReference>
<comment type="caution">
    <text evidence="4">The sequence shown here is derived from an EMBL/GenBank/DDBJ whole genome shotgun (WGS) entry which is preliminary data.</text>
</comment>
<dbReference type="PANTHER" id="PTHR19879:SF9">
    <property type="entry name" value="TRANSCRIPTION INITIATION FACTOR TFIID SUBUNIT 5"/>
    <property type="match status" value="1"/>
</dbReference>
<dbReference type="Gene3D" id="2.130.10.10">
    <property type="entry name" value="YVTN repeat-like/Quinoprotein amine dehydrogenase"/>
    <property type="match status" value="5"/>
</dbReference>
<dbReference type="InterPro" id="IPR011047">
    <property type="entry name" value="Quinoprotein_ADH-like_sf"/>
</dbReference>
<dbReference type="EMBL" id="JAAAXW010000106">
    <property type="protein sequence ID" value="KAF9543720.1"/>
    <property type="molecule type" value="Genomic_DNA"/>
</dbReference>
<dbReference type="PROSITE" id="PS00678">
    <property type="entry name" value="WD_REPEATS_1"/>
    <property type="match status" value="1"/>
</dbReference>
<proteinExistence type="predicted"/>
<protein>
    <submittedName>
        <fullName evidence="4">Telomerase protein component 1</fullName>
    </submittedName>
</protein>
<evidence type="ECO:0000313" key="5">
    <source>
        <dbReference type="Proteomes" id="UP000723463"/>
    </source>
</evidence>
<feature type="repeat" description="WD" evidence="3">
    <location>
        <begin position="202"/>
        <end position="233"/>
    </location>
</feature>